<keyword evidence="1" id="KW-0808">Transferase</keyword>
<dbReference type="PANTHER" id="PTHR48207:SF3">
    <property type="entry name" value="SUCCINATE--HYDROXYMETHYLGLUTARATE COA-TRANSFERASE"/>
    <property type="match status" value="1"/>
</dbReference>
<evidence type="ECO:0000313" key="2">
    <source>
        <dbReference type="EMBL" id="ETW93132.1"/>
    </source>
</evidence>
<evidence type="ECO:0000256" key="1">
    <source>
        <dbReference type="ARBA" id="ARBA00022679"/>
    </source>
</evidence>
<dbReference type="InterPro" id="IPR044855">
    <property type="entry name" value="CoA-Trfase_III_dom3_sf"/>
</dbReference>
<dbReference type="SUPFAM" id="SSF89796">
    <property type="entry name" value="CoA-transferase family III (CaiB/BaiF)"/>
    <property type="match status" value="1"/>
</dbReference>
<dbReference type="PANTHER" id="PTHR48207">
    <property type="entry name" value="SUCCINATE--HYDROXYMETHYLGLUTARATE COA-TRANSFERASE"/>
    <property type="match status" value="1"/>
</dbReference>
<gene>
    <name evidence="2" type="ORF">ETSY1_40565</name>
</gene>
<dbReference type="InterPro" id="IPR050483">
    <property type="entry name" value="CoA-transferase_III_domain"/>
</dbReference>
<dbReference type="Proteomes" id="UP000019141">
    <property type="component" value="Unassembled WGS sequence"/>
</dbReference>
<proteinExistence type="predicted"/>
<dbReference type="InterPro" id="IPR023606">
    <property type="entry name" value="CoA-Trfase_III_dom_1_sf"/>
</dbReference>
<protein>
    <recommendedName>
        <fullName evidence="4">CoA transferase</fullName>
    </recommendedName>
</protein>
<reference evidence="2 3" key="1">
    <citation type="journal article" date="2014" name="Nature">
        <title>An environmental bacterial taxon with a large and distinct metabolic repertoire.</title>
        <authorList>
            <person name="Wilson M.C."/>
            <person name="Mori T."/>
            <person name="Ruckert C."/>
            <person name="Uria A.R."/>
            <person name="Helf M.J."/>
            <person name="Takada K."/>
            <person name="Gernert C."/>
            <person name="Steffens U.A."/>
            <person name="Heycke N."/>
            <person name="Schmitt S."/>
            <person name="Rinke C."/>
            <person name="Helfrich E.J."/>
            <person name="Brachmann A.O."/>
            <person name="Gurgui C."/>
            <person name="Wakimoto T."/>
            <person name="Kracht M."/>
            <person name="Crusemann M."/>
            <person name="Hentschel U."/>
            <person name="Abe I."/>
            <person name="Matsunaga S."/>
            <person name="Kalinowski J."/>
            <person name="Takeyama H."/>
            <person name="Piel J."/>
        </authorList>
    </citation>
    <scope>NUCLEOTIDE SEQUENCE [LARGE SCALE GENOMIC DNA]</scope>
    <source>
        <strain evidence="3">TSY1</strain>
    </source>
</reference>
<keyword evidence="3" id="KW-1185">Reference proteome</keyword>
<dbReference type="EMBL" id="AZHW01001300">
    <property type="protein sequence ID" value="ETW93132.1"/>
    <property type="molecule type" value="Genomic_DNA"/>
</dbReference>
<dbReference type="AlphaFoldDB" id="W4L4Z6"/>
<organism evidence="2 3">
    <name type="scientific">Entotheonella factor</name>
    <dbReference type="NCBI Taxonomy" id="1429438"/>
    <lineage>
        <taxon>Bacteria</taxon>
        <taxon>Pseudomonadati</taxon>
        <taxon>Nitrospinota/Tectimicrobiota group</taxon>
        <taxon>Candidatus Tectimicrobiota</taxon>
        <taxon>Candidatus Entotheonellia</taxon>
        <taxon>Candidatus Entotheonellales</taxon>
        <taxon>Candidatus Entotheonellaceae</taxon>
        <taxon>Candidatus Entotheonella</taxon>
    </lineage>
</organism>
<dbReference type="Pfam" id="PF02515">
    <property type="entry name" value="CoA_transf_3"/>
    <property type="match status" value="1"/>
</dbReference>
<dbReference type="InterPro" id="IPR003673">
    <property type="entry name" value="CoA-Trfase_fam_III"/>
</dbReference>
<dbReference type="HOGENOM" id="CLU_033975_2_1_7"/>
<dbReference type="Gene3D" id="3.40.50.10540">
    <property type="entry name" value="Crotonobetainyl-coa:carnitine coa-transferase, domain 1"/>
    <property type="match status" value="1"/>
</dbReference>
<evidence type="ECO:0008006" key="4">
    <source>
        <dbReference type="Google" id="ProtNLM"/>
    </source>
</evidence>
<comment type="caution">
    <text evidence="2">The sequence shown here is derived from an EMBL/GenBank/DDBJ whole genome shotgun (WGS) entry which is preliminary data.</text>
</comment>
<accession>W4L4Z6</accession>
<dbReference type="Gene3D" id="3.30.1540.10">
    <property type="entry name" value="formyl-coa transferase, domain 3"/>
    <property type="match status" value="1"/>
</dbReference>
<evidence type="ECO:0000313" key="3">
    <source>
        <dbReference type="Proteomes" id="UP000019141"/>
    </source>
</evidence>
<name>W4L4Z6_ENTF1</name>
<dbReference type="GO" id="GO:0008410">
    <property type="term" value="F:CoA-transferase activity"/>
    <property type="evidence" value="ECO:0007669"/>
    <property type="project" value="TreeGrafter"/>
</dbReference>
<sequence length="430" mass="46771">MRLTRQLASAQIARAIPVNFFAESALGEEVSMSGPLEGLLVLDLSRTLAGPFCTMNLGDMGADVVKVEEPTRGDETRQWSPFWDGQSCFYMSVNRNKRNIAVNLKHPQGAEVVKKLAAKADVMIESFRTGTMDKMGLGYEDVKAVNPRIVYCAISGFGRTGPLSHKGGYDLMVQAYSGLMSTTGEPDRTPLRIGFSLVDITCGWVAYGGIMTALYQREKTGQGQYVESSLLEGMVSAASYHIVNYLGTGNVPGPLGQGHPSLAPYQMFPSKDGRVMLGAANDGLWKKFCDVTDRQDLADDPRFLTNMDRVHHRSELIPLLEELFQTKTTEEWVALLDGAGIPSSPVNNIADLVDDPQVAHRDMLVDVPHPTVEGLKAAASPLKLSDGPASIRRHPPENGEHTEEILFELGYSKDDIASLEAAGAVKVSKD</sequence>